<feature type="region of interest" description="Disordered" evidence="8">
    <location>
        <begin position="219"/>
        <end position="242"/>
    </location>
</feature>
<dbReference type="GO" id="GO:0005634">
    <property type="term" value="C:nucleus"/>
    <property type="evidence" value="ECO:0007669"/>
    <property type="project" value="UniProtKB-SubCell"/>
</dbReference>
<feature type="compositionally biased region" description="Low complexity" evidence="8">
    <location>
        <begin position="47"/>
        <end position="59"/>
    </location>
</feature>
<dbReference type="InterPro" id="IPR001356">
    <property type="entry name" value="HD"/>
</dbReference>
<dbReference type="OrthoDB" id="6159439at2759"/>
<dbReference type="InterPro" id="IPR051895">
    <property type="entry name" value="OTP_Homeobox"/>
</dbReference>
<evidence type="ECO:0000256" key="6">
    <source>
        <dbReference type="PROSITE-ProRule" id="PRU00108"/>
    </source>
</evidence>
<dbReference type="InterPro" id="IPR003654">
    <property type="entry name" value="OAR_dom"/>
</dbReference>
<dbReference type="STRING" id="1965070.A0A443QUM5"/>
<evidence type="ECO:0000256" key="8">
    <source>
        <dbReference type="SAM" id="MobiDB-lite"/>
    </source>
</evidence>
<dbReference type="Proteomes" id="UP000285301">
    <property type="component" value="Unassembled WGS sequence"/>
</dbReference>
<dbReference type="PRINTS" id="PR00031">
    <property type="entry name" value="HTHREPRESSR"/>
</dbReference>
<evidence type="ECO:0000313" key="11">
    <source>
        <dbReference type="EMBL" id="RWS06706.1"/>
    </source>
</evidence>
<accession>A0A443QUM5</accession>
<name>A0A443QUM5_9ACAR</name>
<dbReference type="PANTHER" id="PTHR46770:SF1">
    <property type="entry name" value="HOMEOBOX PROTEIN ORTHOPEDIA"/>
    <property type="match status" value="1"/>
</dbReference>
<dbReference type="Gene3D" id="1.10.10.60">
    <property type="entry name" value="Homeodomain-like"/>
    <property type="match status" value="1"/>
</dbReference>
<keyword evidence="12" id="KW-1185">Reference proteome</keyword>
<gene>
    <name evidence="11" type="ORF">B4U79_13542</name>
</gene>
<dbReference type="Pfam" id="PF03826">
    <property type="entry name" value="OAR"/>
    <property type="match status" value="1"/>
</dbReference>
<dbReference type="EMBL" id="NCKU01003931">
    <property type="protein sequence ID" value="RWS06706.1"/>
    <property type="molecule type" value="Genomic_DNA"/>
</dbReference>
<feature type="domain" description="Homeobox" evidence="9">
    <location>
        <begin position="68"/>
        <end position="112"/>
    </location>
</feature>
<dbReference type="GO" id="GO:0000981">
    <property type="term" value="F:DNA-binding transcription factor activity, RNA polymerase II-specific"/>
    <property type="evidence" value="ECO:0007669"/>
    <property type="project" value="InterPro"/>
</dbReference>
<dbReference type="PROSITE" id="PS50803">
    <property type="entry name" value="OAR"/>
    <property type="match status" value="1"/>
</dbReference>
<keyword evidence="3 6" id="KW-0238">DNA-binding</keyword>
<dbReference type="InterPro" id="IPR017970">
    <property type="entry name" value="Homeobox_CS"/>
</dbReference>
<feature type="DNA-binding region" description="Homeobox" evidence="6">
    <location>
        <begin position="70"/>
        <end position="113"/>
    </location>
</feature>
<feature type="compositionally biased region" description="Low complexity" evidence="8">
    <location>
        <begin position="223"/>
        <end position="242"/>
    </location>
</feature>
<evidence type="ECO:0000313" key="12">
    <source>
        <dbReference type="Proteomes" id="UP000285301"/>
    </source>
</evidence>
<dbReference type="SMART" id="SM00389">
    <property type="entry name" value="HOX"/>
    <property type="match status" value="1"/>
</dbReference>
<sequence>MHYSFSASCLQVLGSHGLDTSNNSGVNHAPNLSSDTHHTHNTHHHPTNTSTSNTSNSSNLQGSNEKPELERSFSKTHYPDIFMREELAMRIGLTESRVQVWFQNRRAKWKKRKKTTNVFRSPGALLPSHTLPPFGSVGSPTDGLCSFSSGADPRWHMSSGMGQMSGHGLPLCPPGISRQPALGQSLQSPTPSMSGINQNVTGIPTTACYQPYNTGLNGVHSAPPQSMNSSTPPSSSSSCSPPGLNCSIAGITGMPAMGAPNDTNDVWRGTSIAALRRKAIEHTANMTVMPMLGR</sequence>
<dbReference type="GO" id="GO:0003677">
    <property type="term" value="F:DNA binding"/>
    <property type="evidence" value="ECO:0007669"/>
    <property type="project" value="UniProtKB-UniRule"/>
</dbReference>
<evidence type="ECO:0000256" key="3">
    <source>
        <dbReference type="ARBA" id="ARBA00023125"/>
    </source>
</evidence>
<reference evidence="11 12" key="1">
    <citation type="journal article" date="2018" name="Gigascience">
        <title>Genomes of trombidid mites reveal novel predicted allergens and laterally-transferred genes associated with secondary metabolism.</title>
        <authorList>
            <person name="Dong X."/>
            <person name="Chaisiri K."/>
            <person name="Xia D."/>
            <person name="Armstrong S.D."/>
            <person name="Fang Y."/>
            <person name="Donnelly M.J."/>
            <person name="Kadowaki T."/>
            <person name="McGarry J.W."/>
            <person name="Darby A.C."/>
            <person name="Makepeace B.L."/>
        </authorList>
    </citation>
    <scope>NUCLEOTIDE SEQUENCE [LARGE SCALE GENOMIC DNA]</scope>
    <source>
        <strain evidence="11">UoL-WK</strain>
    </source>
</reference>
<evidence type="ECO:0000256" key="2">
    <source>
        <dbReference type="ARBA" id="ARBA00006503"/>
    </source>
</evidence>
<keyword evidence="5 6" id="KW-0539">Nucleus</keyword>
<dbReference type="Pfam" id="PF00046">
    <property type="entry name" value="Homeodomain"/>
    <property type="match status" value="1"/>
</dbReference>
<dbReference type="PANTHER" id="PTHR46770">
    <property type="entry name" value="HOMEOBOX PROTEIN ORTHOPEDIA"/>
    <property type="match status" value="1"/>
</dbReference>
<dbReference type="InterPro" id="IPR000047">
    <property type="entry name" value="HTH_motif"/>
</dbReference>
<feature type="region of interest" description="Disordered" evidence="8">
    <location>
        <begin position="21"/>
        <end position="73"/>
    </location>
</feature>
<comment type="subcellular location">
    <subcellularLocation>
        <location evidence="1 6 7">Nucleus</location>
    </subcellularLocation>
</comment>
<evidence type="ECO:0000259" key="10">
    <source>
        <dbReference type="PROSITE" id="PS50803"/>
    </source>
</evidence>
<dbReference type="CDD" id="cd00086">
    <property type="entry name" value="homeodomain"/>
    <property type="match status" value="1"/>
</dbReference>
<protein>
    <submittedName>
        <fullName evidence="11">Homeobox protein orthopedia-like protein</fullName>
    </submittedName>
</protein>
<evidence type="ECO:0000256" key="4">
    <source>
        <dbReference type="ARBA" id="ARBA00023155"/>
    </source>
</evidence>
<dbReference type="InterPro" id="IPR009057">
    <property type="entry name" value="Homeodomain-like_sf"/>
</dbReference>
<dbReference type="PROSITE" id="PS50071">
    <property type="entry name" value="HOMEOBOX_2"/>
    <property type="match status" value="1"/>
</dbReference>
<dbReference type="SUPFAM" id="SSF46689">
    <property type="entry name" value="Homeodomain-like"/>
    <property type="match status" value="1"/>
</dbReference>
<proteinExistence type="inferred from homology"/>
<feature type="domain" description="OAR" evidence="10">
    <location>
        <begin position="270"/>
        <end position="283"/>
    </location>
</feature>
<evidence type="ECO:0000256" key="5">
    <source>
        <dbReference type="ARBA" id="ARBA00023242"/>
    </source>
</evidence>
<dbReference type="AlphaFoldDB" id="A0A443QUM5"/>
<evidence type="ECO:0000256" key="1">
    <source>
        <dbReference type="ARBA" id="ARBA00004123"/>
    </source>
</evidence>
<dbReference type="PROSITE" id="PS00027">
    <property type="entry name" value="HOMEOBOX_1"/>
    <property type="match status" value="1"/>
</dbReference>
<comment type="similarity">
    <text evidence="2">Belongs to the paired homeobox family. Bicoid subfamily.</text>
</comment>
<dbReference type="GO" id="GO:0030182">
    <property type="term" value="P:neuron differentiation"/>
    <property type="evidence" value="ECO:0007669"/>
    <property type="project" value="TreeGrafter"/>
</dbReference>
<evidence type="ECO:0000259" key="9">
    <source>
        <dbReference type="PROSITE" id="PS50071"/>
    </source>
</evidence>
<comment type="caution">
    <text evidence="11">The sequence shown here is derived from an EMBL/GenBank/DDBJ whole genome shotgun (WGS) entry which is preliminary data.</text>
</comment>
<keyword evidence="4 6" id="KW-0371">Homeobox</keyword>
<organism evidence="11 12">
    <name type="scientific">Dinothrombium tinctorium</name>
    <dbReference type="NCBI Taxonomy" id="1965070"/>
    <lineage>
        <taxon>Eukaryota</taxon>
        <taxon>Metazoa</taxon>
        <taxon>Ecdysozoa</taxon>
        <taxon>Arthropoda</taxon>
        <taxon>Chelicerata</taxon>
        <taxon>Arachnida</taxon>
        <taxon>Acari</taxon>
        <taxon>Acariformes</taxon>
        <taxon>Trombidiformes</taxon>
        <taxon>Prostigmata</taxon>
        <taxon>Anystina</taxon>
        <taxon>Parasitengona</taxon>
        <taxon>Trombidioidea</taxon>
        <taxon>Trombidiidae</taxon>
        <taxon>Dinothrombium</taxon>
    </lineage>
</organism>
<dbReference type="FunFam" id="1.10.10.60:FF:000679">
    <property type="entry name" value="Homeobox protein aristaless"/>
    <property type="match status" value="1"/>
</dbReference>
<evidence type="ECO:0000256" key="7">
    <source>
        <dbReference type="RuleBase" id="RU000682"/>
    </source>
</evidence>